<geneLocation type="mitochondrion" evidence="1"/>
<organism evidence="1">
    <name type="scientific">Picea glauca</name>
    <name type="common">White spruce</name>
    <name type="synonym">Pinus glauca</name>
    <dbReference type="NCBI Taxonomy" id="3330"/>
    <lineage>
        <taxon>Eukaryota</taxon>
        <taxon>Viridiplantae</taxon>
        <taxon>Streptophyta</taxon>
        <taxon>Embryophyta</taxon>
        <taxon>Tracheophyta</taxon>
        <taxon>Spermatophyta</taxon>
        <taxon>Pinopsida</taxon>
        <taxon>Pinidae</taxon>
        <taxon>Conifers I</taxon>
        <taxon>Pinales</taxon>
        <taxon>Pinaceae</taxon>
        <taxon>Picea</taxon>
    </lineage>
</organism>
<gene>
    <name evidence="1" type="ORF">ABT39_MTgene5461</name>
</gene>
<proteinExistence type="predicted"/>
<keyword evidence="1" id="KW-0496">Mitochondrion</keyword>
<accession>A0A101LXP7</accession>
<name>A0A101LXP7_PICGL</name>
<comment type="caution">
    <text evidence="1">The sequence shown here is derived from an EMBL/GenBank/DDBJ whole genome shotgun (WGS) entry which is preliminary data.</text>
</comment>
<evidence type="ECO:0000313" key="1">
    <source>
        <dbReference type="EMBL" id="KUM47276.1"/>
    </source>
</evidence>
<sequence>MNQVDSRKMQVREPQIGRTFRTSYKHNFALSNARFRTFCFRPEQLQSMAWLVVFLLDWTRDTSIGGPVYEGTGNL</sequence>
<protein>
    <submittedName>
        <fullName evidence="1">Uncharacterized protein</fullName>
    </submittedName>
</protein>
<dbReference type="AlphaFoldDB" id="A0A101LXP7"/>
<dbReference type="EMBL" id="LKAM01000007">
    <property type="protein sequence ID" value="KUM47276.1"/>
    <property type="molecule type" value="Genomic_DNA"/>
</dbReference>
<reference evidence="1" key="1">
    <citation type="journal article" date="2015" name="Genome Biol. Evol.">
        <title>Organellar Genomes of White Spruce (Picea glauca): Assembly and Annotation.</title>
        <authorList>
            <person name="Jackman S.D."/>
            <person name="Warren R.L."/>
            <person name="Gibb E.A."/>
            <person name="Vandervalk B.P."/>
            <person name="Mohamadi H."/>
            <person name="Chu J."/>
            <person name="Raymond A."/>
            <person name="Pleasance S."/>
            <person name="Coope R."/>
            <person name="Wildung M.R."/>
            <person name="Ritland C.E."/>
            <person name="Bousquet J."/>
            <person name="Jones S.J."/>
            <person name="Bohlmann J."/>
            <person name="Birol I."/>
        </authorList>
    </citation>
    <scope>NUCLEOTIDE SEQUENCE [LARGE SCALE GENOMIC DNA]</scope>
    <source>
        <tissue evidence="1">Flushing bud</tissue>
    </source>
</reference>